<protein>
    <submittedName>
        <fullName evidence="1">Aryl-alcohol dehydrogenase protein</fullName>
    </submittedName>
</protein>
<evidence type="ECO:0000313" key="2">
    <source>
        <dbReference type="Proteomes" id="UP001165186"/>
    </source>
</evidence>
<organism evidence="1 2">
    <name type="scientific">Neofusicoccum parvum</name>
    <dbReference type="NCBI Taxonomy" id="310453"/>
    <lineage>
        <taxon>Eukaryota</taxon>
        <taxon>Fungi</taxon>
        <taxon>Dikarya</taxon>
        <taxon>Ascomycota</taxon>
        <taxon>Pezizomycotina</taxon>
        <taxon>Dothideomycetes</taxon>
        <taxon>Dothideomycetes incertae sedis</taxon>
        <taxon>Botryosphaeriales</taxon>
        <taxon>Botryosphaeriaceae</taxon>
        <taxon>Neofusicoccum</taxon>
    </lineage>
</organism>
<name>A0ACB5RVZ4_9PEZI</name>
<gene>
    <name evidence="1" type="primary">g6928</name>
    <name evidence="1" type="ORF">NpPPO83_00006928</name>
</gene>
<dbReference type="EMBL" id="BSXG01000014">
    <property type="protein sequence ID" value="GME24670.1"/>
    <property type="molecule type" value="Genomic_DNA"/>
</dbReference>
<proteinExistence type="predicted"/>
<sequence>MAEQTGCVSSVSSLRIKEPDFIVVGGGVAGLVVATRLSEDADKNVLLIEAGANRMGDPRIDITGLLATVYGDSDFDWDFMTEPQTHVNGRQIPQPRGKVLGGSSAINFGVVVHPSNANFNAWSALGNDGWDADGMAQYYRKYQRYTPASGETKELLAIDYQDEAADGTDGPLPVTYPDVYGPFNGAWMKTFGELGWGNTNDPRKGEKIGAFHSGVAVNPETKMRGYAAPAYYTAEVAKRPNLQVLVETHVEKILLGNEADGSVTATGVRVQTKDGERHEISAKKEVILAAGALQSPQVLELSGIGQKELLEKHGIPVVIDSPGVGEGLQDHAICAPCFEVADGQISGVDVLRDPSIVQVVLKQFQETQSGPLVGMPVSVSCLPLVDDKGRMSSEDIGKLIDQYVDDENLPAGQKKQYELLRRQMLDPKEATCLYMYLPLQLHTYKGETKMTDLLAKKSEKNYITVMTVNNHPFSRGVVHIRSADPKEKPLFDPRYLSHPLDLEILARHTQYLETVVKTEPLASLLKPGSRLPEGADATTLEGAKELVKERLLSTFHPAGTCAMMPRELGGVVNNRLKVHGARNLRVVDASVFPMEPLGNIQATVYAVAEKAADIIKEDWKN</sequence>
<evidence type="ECO:0000313" key="1">
    <source>
        <dbReference type="EMBL" id="GME24670.1"/>
    </source>
</evidence>
<keyword evidence="2" id="KW-1185">Reference proteome</keyword>
<comment type="caution">
    <text evidence="1">The sequence shown here is derived from an EMBL/GenBank/DDBJ whole genome shotgun (WGS) entry which is preliminary data.</text>
</comment>
<accession>A0ACB5RVZ4</accession>
<dbReference type="Proteomes" id="UP001165186">
    <property type="component" value="Unassembled WGS sequence"/>
</dbReference>
<reference evidence="1" key="1">
    <citation type="submission" date="2024-09" db="EMBL/GenBank/DDBJ databases">
        <title>Draft Genome Sequences of Neofusicoccum parvum.</title>
        <authorList>
            <person name="Ashida A."/>
            <person name="Camagna M."/>
            <person name="Tanaka A."/>
            <person name="Takemoto D."/>
        </authorList>
    </citation>
    <scope>NUCLEOTIDE SEQUENCE</scope>
    <source>
        <strain evidence="1">PPO83</strain>
    </source>
</reference>